<reference evidence="2 3" key="1">
    <citation type="submission" date="2023-07" db="EMBL/GenBank/DDBJ databases">
        <title>Sorghum-associated microbial communities from plants grown in Nebraska, USA.</title>
        <authorList>
            <person name="Schachtman D."/>
        </authorList>
    </citation>
    <scope>NUCLEOTIDE SEQUENCE [LARGE SCALE GENOMIC DNA]</scope>
    <source>
        <strain evidence="2 3">BE167</strain>
    </source>
</reference>
<evidence type="ECO:0000313" key="2">
    <source>
        <dbReference type="EMBL" id="MDR7081747.1"/>
    </source>
</evidence>
<sequence>MTGKETKKSGNGEAGADSKSQAKQEEAKGIKSRLTEAQKEMLASKSRGGAGSQSVGHSHKPTHASGKQGPAEKKVRW</sequence>
<dbReference type="EMBL" id="JAVDVQ010000003">
    <property type="protein sequence ID" value="MDR7081747.1"/>
    <property type="molecule type" value="Genomic_DNA"/>
</dbReference>
<evidence type="ECO:0000313" key="3">
    <source>
        <dbReference type="Proteomes" id="UP001252243"/>
    </source>
</evidence>
<dbReference type="RefSeq" id="WP_310051319.1">
    <property type="nucleotide sequence ID" value="NZ_JAVDVQ010000003.1"/>
</dbReference>
<accession>A0ABU1U9A9</accession>
<feature type="compositionally biased region" description="Basic and acidic residues" evidence="1">
    <location>
        <begin position="20"/>
        <end position="39"/>
    </location>
</feature>
<gene>
    <name evidence="2" type="ORF">J2X01_001028</name>
</gene>
<feature type="compositionally biased region" description="Basic and acidic residues" evidence="1">
    <location>
        <begin position="1"/>
        <end position="10"/>
    </location>
</feature>
<comment type="caution">
    <text evidence="2">The sequence shown here is derived from an EMBL/GenBank/DDBJ whole genome shotgun (WGS) entry which is preliminary data.</text>
</comment>
<evidence type="ECO:0000256" key="1">
    <source>
        <dbReference type="SAM" id="MobiDB-lite"/>
    </source>
</evidence>
<keyword evidence="3" id="KW-1185">Reference proteome</keyword>
<organism evidence="2 3">
    <name type="scientific">Arthrobacter ginsengisoli</name>
    <dbReference type="NCBI Taxonomy" id="1356565"/>
    <lineage>
        <taxon>Bacteria</taxon>
        <taxon>Bacillati</taxon>
        <taxon>Actinomycetota</taxon>
        <taxon>Actinomycetes</taxon>
        <taxon>Micrococcales</taxon>
        <taxon>Micrococcaceae</taxon>
        <taxon>Arthrobacter</taxon>
    </lineage>
</organism>
<proteinExistence type="predicted"/>
<feature type="region of interest" description="Disordered" evidence="1">
    <location>
        <begin position="1"/>
        <end position="77"/>
    </location>
</feature>
<protein>
    <submittedName>
        <fullName evidence="2">Uncharacterized protein</fullName>
    </submittedName>
</protein>
<dbReference type="Proteomes" id="UP001252243">
    <property type="component" value="Unassembled WGS sequence"/>
</dbReference>
<name>A0ABU1U9A9_9MICC</name>